<dbReference type="SUPFAM" id="SSF53850">
    <property type="entry name" value="Periplasmic binding protein-like II"/>
    <property type="match status" value="1"/>
</dbReference>
<keyword evidence="2" id="KW-1185">Reference proteome</keyword>
<evidence type="ECO:0000313" key="2">
    <source>
        <dbReference type="Proteomes" id="UP000004728"/>
    </source>
</evidence>
<evidence type="ECO:0000313" key="1">
    <source>
        <dbReference type="EMBL" id="EGD59077.1"/>
    </source>
</evidence>
<sequence>MIASLGMYDPPWLRAANDALWQALAERLAHMGISDVPSSLTRDRPLPEIWTAPDLLLAQTCGYPLMTSLGESVVPVATPIHDAPGCDGPRHGSMVIVRRGDPAGTLDDLRGRRAAINSRDSNTGMNLFRAVLAPFAQGAGLFTRVLETGAHARSLAAVIAGKADVASIDAVTFALLRDRFPGVDRRVRILARTPVTPGLPLVTASSTPAGTVAALRRALGDLIDDPALAPTLRALRLTGFAILDRRDYEAVTDLEKSAFLAGYPTLC</sequence>
<dbReference type="eggNOG" id="COG3221">
    <property type="taxonomic scope" value="Bacteria"/>
</dbReference>
<gene>
    <name evidence="1" type="ORF">Y88_1139</name>
</gene>
<name>F1Z8E8_9SPHN</name>
<evidence type="ECO:0008006" key="3">
    <source>
        <dbReference type="Google" id="ProtNLM"/>
    </source>
</evidence>
<dbReference type="PANTHER" id="PTHR35841:SF1">
    <property type="entry name" value="PHOSPHONATES-BINDING PERIPLASMIC PROTEIN"/>
    <property type="match status" value="1"/>
</dbReference>
<reference evidence="1 2" key="1">
    <citation type="journal article" date="2012" name="J. Bacteriol.">
        <title>Draft Genome Sequence of Novosphingobium nitrogenifigens Y88T.</title>
        <authorList>
            <person name="Strabala T.J."/>
            <person name="Macdonald L."/>
            <person name="Liu V."/>
            <person name="Smit A.M."/>
        </authorList>
    </citation>
    <scope>NUCLEOTIDE SEQUENCE [LARGE SCALE GENOMIC DNA]</scope>
    <source>
        <strain evidence="1 2">DSM 19370</strain>
    </source>
</reference>
<proteinExistence type="predicted"/>
<dbReference type="Pfam" id="PF12974">
    <property type="entry name" value="Phosphonate-bd"/>
    <property type="match status" value="1"/>
</dbReference>
<organism evidence="1 2">
    <name type="scientific">Novosphingobium nitrogenifigens DSM 19370</name>
    <dbReference type="NCBI Taxonomy" id="983920"/>
    <lineage>
        <taxon>Bacteria</taxon>
        <taxon>Pseudomonadati</taxon>
        <taxon>Pseudomonadota</taxon>
        <taxon>Alphaproteobacteria</taxon>
        <taxon>Sphingomonadales</taxon>
        <taxon>Sphingomonadaceae</taxon>
        <taxon>Novosphingobium</taxon>
    </lineage>
</organism>
<comment type="caution">
    <text evidence="1">The sequence shown here is derived from an EMBL/GenBank/DDBJ whole genome shotgun (WGS) entry which is preliminary data.</text>
</comment>
<dbReference type="PANTHER" id="PTHR35841">
    <property type="entry name" value="PHOSPHONATES-BINDING PERIPLASMIC PROTEIN"/>
    <property type="match status" value="1"/>
</dbReference>
<protein>
    <recommendedName>
        <fullName evidence="3">Phosphate ABC transporter substrate-binding protein</fullName>
    </recommendedName>
</protein>
<dbReference type="OrthoDB" id="7353682at2"/>
<dbReference type="Proteomes" id="UP000004728">
    <property type="component" value="Unassembled WGS sequence"/>
</dbReference>
<dbReference type="Gene3D" id="3.40.190.10">
    <property type="entry name" value="Periplasmic binding protein-like II"/>
    <property type="match status" value="1"/>
</dbReference>
<accession>F1Z8E8</accession>
<dbReference type="RefSeq" id="WP_008065626.1">
    <property type="nucleotide sequence ID" value="NZ_AQWK01000001.1"/>
</dbReference>
<dbReference type="HOGENOM" id="CLU_051472_8_0_5"/>
<dbReference type="EMBL" id="AEWJ01000037">
    <property type="protein sequence ID" value="EGD59077.1"/>
    <property type="molecule type" value="Genomic_DNA"/>
</dbReference>
<dbReference type="STRING" id="983920.Y88_1139"/>
<dbReference type="InParanoid" id="F1Z8E8"/>
<dbReference type="AlphaFoldDB" id="F1Z8E8"/>